<feature type="transmembrane region" description="Helical" evidence="1">
    <location>
        <begin position="36"/>
        <end position="57"/>
    </location>
</feature>
<gene>
    <name evidence="2" type="ORF">BRAA08T34743Z</name>
</gene>
<evidence type="ECO:0000256" key="1">
    <source>
        <dbReference type="SAM" id="Phobius"/>
    </source>
</evidence>
<keyword evidence="1" id="KW-1133">Transmembrane helix</keyword>
<proteinExistence type="predicted"/>
<reference evidence="2" key="1">
    <citation type="submission" date="2018-11" db="EMBL/GenBank/DDBJ databases">
        <authorList>
            <consortium name="Genoscope - CEA"/>
            <person name="William W."/>
        </authorList>
    </citation>
    <scope>NUCLEOTIDE SEQUENCE</scope>
</reference>
<organism evidence="2">
    <name type="scientific">Brassica campestris</name>
    <name type="common">Field mustard</name>
    <dbReference type="NCBI Taxonomy" id="3711"/>
    <lineage>
        <taxon>Eukaryota</taxon>
        <taxon>Viridiplantae</taxon>
        <taxon>Streptophyta</taxon>
        <taxon>Embryophyta</taxon>
        <taxon>Tracheophyta</taxon>
        <taxon>Spermatophyta</taxon>
        <taxon>Magnoliopsida</taxon>
        <taxon>eudicotyledons</taxon>
        <taxon>Gunneridae</taxon>
        <taxon>Pentapetalae</taxon>
        <taxon>rosids</taxon>
        <taxon>malvids</taxon>
        <taxon>Brassicales</taxon>
        <taxon>Brassicaceae</taxon>
        <taxon>Brassiceae</taxon>
        <taxon>Brassica</taxon>
    </lineage>
</organism>
<evidence type="ECO:0000313" key="2">
    <source>
        <dbReference type="EMBL" id="VDD06819.1"/>
    </source>
</evidence>
<sequence length="85" mass="9713">MIWVRCTSYTSSLLFSFMQFDGCGEADSYFSNLLNFFPTIISPHTLLSICFFFLNLISLVDDNQQSVWPFYLGLFGLESACIKSL</sequence>
<dbReference type="AlphaFoldDB" id="A0A3P6CGM1"/>
<keyword evidence="1" id="KW-0812">Transmembrane</keyword>
<accession>A0A3P6CGM1</accession>
<protein>
    <submittedName>
        <fullName evidence="2">Uncharacterized protein</fullName>
    </submittedName>
</protein>
<keyword evidence="1" id="KW-0472">Membrane</keyword>
<name>A0A3P6CGM1_BRACM</name>
<dbReference type="EMBL" id="LR031575">
    <property type="protein sequence ID" value="VDD06819.1"/>
    <property type="molecule type" value="Genomic_DNA"/>
</dbReference>